<evidence type="ECO:0000313" key="1">
    <source>
        <dbReference type="EMBL" id="OXI37341.1"/>
    </source>
</evidence>
<evidence type="ECO:0000313" key="2">
    <source>
        <dbReference type="Proteomes" id="UP000214600"/>
    </source>
</evidence>
<proteinExistence type="predicted"/>
<reference evidence="1 2" key="2">
    <citation type="submission" date="2017-08" db="EMBL/GenBank/DDBJ databases">
        <title>WGS of novel Burkholderia cepaca complex species.</title>
        <authorList>
            <person name="Lipuma J."/>
            <person name="Spilker T."/>
        </authorList>
    </citation>
    <scope>NUCLEOTIDE SEQUENCE [LARGE SCALE GENOMIC DNA]</scope>
    <source>
        <strain evidence="1 2">AU17325</strain>
    </source>
</reference>
<comment type="caution">
    <text evidence="1">The sequence shown here is derived from an EMBL/GenBank/DDBJ whole genome shotgun (WGS) entry which is preliminary data.</text>
</comment>
<dbReference type="EMBL" id="NKFA01000016">
    <property type="protein sequence ID" value="OXI37341.1"/>
    <property type="molecule type" value="Genomic_DNA"/>
</dbReference>
<dbReference type="Proteomes" id="UP000214600">
    <property type="component" value="Unassembled WGS sequence"/>
</dbReference>
<accession>A0A228I4I1</accession>
<sequence>MRSTTQHPYTTKSYTDSSVHEEDYLTCACMVFESVDGGDVTKMRRARLIPIDRYLHDKNLWQPPN</sequence>
<dbReference type="AlphaFoldDB" id="A0A228I4I1"/>
<gene>
    <name evidence="1" type="ORF">CFB84_29965</name>
</gene>
<name>A0A228I4I1_9BURK</name>
<protein>
    <submittedName>
        <fullName evidence="1">Uncharacterized protein</fullName>
    </submittedName>
</protein>
<reference evidence="2" key="1">
    <citation type="submission" date="2017-06" db="EMBL/GenBank/DDBJ databases">
        <authorList>
            <person name="LiPuma J."/>
            <person name="Spilker T."/>
        </authorList>
    </citation>
    <scope>NUCLEOTIDE SEQUENCE [LARGE SCALE GENOMIC DNA]</scope>
    <source>
        <strain evidence="2">AU17325</strain>
    </source>
</reference>
<organism evidence="1 2">
    <name type="scientific">Burkholderia aenigmatica</name>
    <dbReference type="NCBI Taxonomy" id="2015348"/>
    <lineage>
        <taxon>Bacteria</taxon>
        <taxon>Pseudomonadati</taxon>
        <taxon>Pseudomonadota</taxon>
        <taxon>Betaproteobacteria</taxon>
        <taxon>Burkholderiales</taxon>
        <taxon>Burkholderiaceae</taxon>
        <taxon>Burkholderia</taxon>
        <taxon>Burkholderia cepacia complex</taxon>
    </lineage>
</organism>